<dbReference type="EMBL" id="JAINUG010000214">
    <property type="protein sequence ID" value="KAJ8387259.1"/>
    <property type="molecule type" value="Genomic_DNA"/>
</dbReference>
<dbReference type="AlphaFoldDB" id="A0AAD7RN56"/>
<feature type="region of interest" description="Disordered" evidence="1">
    <location>
        <begin position="51"/>
        <end position="72"/>
    </location>
</feature>
<gene>
    <name evidence="2" type="ORF">AAFF_G00158820</name>
</gene>
<name>A0AAD7RN56_9TELE</name>
<comment type="caution">
    <text evidence="2">The sequence shown here is derived from an EMBL/GenBank/DDBJ whole genome shotgun (WGS) entry which is preliminary data.</text>
</comment>
<evidence type="ECO:0000313" key="3">
    <source>
        <dbReference type="Proteomes" id="UP001221898"/>
    </source>
</evidence>
<evidence type="ECO:0000256" key="1">
    <source>
        <dbReference type="SAM" id="MobiDB-lite"/>
    </source>
</evidence>
<dbReference type="Proteomes" id="UP001221898">
    <property type="component" value="Unassembled WGS sequence"/>
</dbReference>
<evidence type="ECO:0000313" key="2">
    <source>
        <dbReference type="EMBL" id="KAJ8387259.1"/>
    </source>
</evidence>
<proteinExistence type="predicted"/>
<sequence>MSSLGGRDARSLPRSALRGGFYGKSAGNINPLVTEITDCRATLEFSLSVPKARRRQKKSAAVPRTSHDAQHRLPLPGPLVQKLCGVSSRVAAGERILEAAGGKKAERLALFERERQHRKECKWVNSLLVLPAPLLSRPLQHAVNSERLVMTTV</sequence>
<accession>A0AAD7RN56</accession>
<organism evidence="2 3">
    <name type="scientific">Aldrovandia affinis</name>
    <dbReference type="NCBI Taxonomy" id="143900"/>
    <lineage>
        <taxon>Eukaryota</taxon>
        <taxon>Metazoa</taxon>
        <taxon>Chordata</taxon>
        <taxon>Craniata</taxon>
        <taxon>Vertebrata</taxon>
        <taxon>Euteleostomi</taxon>
        <taxon>Actinopterygii</taxon>
        <taxon>Neopterygii</taxon>
        <taxon>Teleostei</taxon>
        <taxon>Notacanthiformes</taxon>
        <taxon>Halosauridae</taxon>
        <taxon>Aldrovandia</taxon>
    </lineage>
</organism>
<reference evidence="2" key="1">
    <citation type="journal article" date="2023" name="Science">
        <title>Genome structures resolve the early diversification of teleost fishes.</title>
        <authorList>
            <person name="Parey E."/>
            <person name="Louis A."/>
            <person name="Montfort J."/>
            <person name="Bouchez O."/>
            <person name="Roques C."/>
            <person name="Iampietro C."/>
            <person name="Lluch J."/>
            <person name="Castinel A."/>
            <person name="Donnadieu C."/>
            <person name="Desvignes T."/>
            <person name="Floi Bucao C."/>
            <person name="Jouanno E."/>
            <person name="Wen M."/>
            <person name="Mejri S."/>
            <person name="Dirks R."/>
            <person name="Jansen H."/>
            <person name="Henkel C."/>
            <person name="Chen W.J."/>
            <person name="Zahm M."/>
            <person name="Cabau C."/>
            <person name="Klopp C."/>
            <person name="Thompson A.W."/>
            <person name="Robinson-Rechavi M."/>
            <person name="Braasch I."/>
            <person name="Lecointre G."/>
            <person name="Bobe J."/>
            <person name="Postlethwait J.H."/>
            <person name="Berthelot C."/>
            <person name="Roest Crollius H."/>
            <person name="Guiguen Y."/>
        </authorList>
    </citation>
    <scope>NUCLEOTIDE SEQUENCE</scope>
    <source>
        <strain evidence="2">NC1722</strain>
    </source>
</reference>
<protein>
    <submittedName>
        <fullName evidence="2">Uncharacterized protein</fullName>
    </submittedName>
</protein>
<keyword evidence="3" id="KW-1185">Reference proteome</keyword>